<dbReference type="GO" id="GO:0005886">
    <property type="term" value="C:plasma membrane"/>
    <property type="evidence" value="ECO:0007669"/>
    <property type="project" value="UniProtKB-SubCell"/>
</dbReference>
<evidence type="ECO:0000256" key="5">
    <source>
        <dbReference type="ARBA" id="ARBA00022725"/>
    </source>
</evidence>
<dbReference type="GO" id="GO:0005549">
    <property type="term" value="F:odorant binding"/>
    <property type="evidence" value="ECO:0007669"/>
    <property type="project" value="InterPro"/>
</dbReference>
<evidence type="ECO:0000256" key="2">
    <source>
        <dbReference type="ARBA" id="ARBA00022475"/>
    </source>
</evidence>
<accession>A0A151IEC5</accession>
<evidence type="ECO:0000313" key="11">
    <source>
        <dbReference type="EMBL" id="KYM99036.1"/>
    </source>
</evidence>
<comment type="subcellular location">
    <subcellularLocation>
        <location evidence="1 10">Cell membrane</location>
        <topology evidence="1 10">Multi-pass membrane protein</topology>
    </subcellularLocation>
</comment>
<evidence type="ECO:0000256" key="3">
    <source>
        <dbReference type="ARBA" id="ARBA00022606"/>
    </source>
</evidence>
<evidence type="ECO:0000256" key="8">
    <source>
        <dbReference type="ARBA" id="ARBA00023170"/>
    </source>
</evidence>
<dbReference type="GO" id="GO:0004984">
    <property type="term" value="F:olfactory receptor activity"/>
    <property type="evidence" value="ECO:0007669"/>
    <property type="project" value="InterPro"/>
</dbReference>
<name>A0A151IEC5_9HYME</name>
<dbReference type="EMBL" id="KQ977877">
    <property type="protein sequence ID" value="KYM99036.1"/>
    <property type="molecule type" value="Genomic_DNA"/>
</dbReference>
<evidence type="ECO:0000256" key="10">
    <source>
        <dbReference type="RuleBase" id="RU351113"/>
    </source>
</evidence>
<evidence type="ECO:0000256" key="6">
    <source>
        <dbReference type="ARBA" id="ARBA00022989"/>
    </source>
</evidence>
<keyword evidence="2" id="KW-1003">Cell membrane</keyword>
<dbReference type="InterPro" id="IPR004117">
    <property type="entry name" value="7tm6_olfct_rcpt"/>
</dbReference>
<feature type="transmembrane region" description="Helical" evidence="10">
    <location>
        <begin position="166"/>
        <end position="188"/>
    </location>
</feature>
<reference evidence="11 12" key="1">
    <citation type="submission" date="2016-03" db="EMBL/GenBank/DDBJ databases">
        <title>Cyphomyrmex costatus WGS genome.</title>
        <authorList>
            <person name="Nygaard S."/>
            <person name="Hu H."/>
            <person name="Boomsma J."/>
            <person name="Zhang G."/>
        </authorList>
    </citation>
    <scope>NUCLEOTIDE SEQUENCE [LARGE SCALE GENOMIC DNA]</scope>
    <source>
        <strain evidence="11">MS0001</strain>
        <tissue evidence="11">Whole body</tissue>
    </source>
</reference>
<keyword evidence="8 10" id="KW-0675">Receptor</keyword>
<dbReference type="Pfam" id="PF02949">
    <property type="entry name" value="7tm_6"/>
    <property type="match status" value="1"/>
</dbReference>
<feature type="transmembrane region" description="Helical" evidence="10">
    <location>
        <begin position="30"/>
        <end position="56"/>
    </location>
</feature>
<gene>
    <name evidence="11" type="ORF">ALC62_10228</name>
</gene>
<keyword evidence="7 10" id="KW-0472">Membrane</keyword>
<evidence type="ECO:0000313" key="12">
    <source>
        <dbReference type="Proteomes" id="UP000078542"/>
    </source>
</evidence>
<keyword evidence="6 10" id="KW-1133">Transmembrane helix</keyword>
<feature type="transmembrane region" description="Helical" evidence="10">
    <location>
        <begin position="123"/>
        <end position="146"/>
    </location>
</feature>
<comment type="caution">
    <text evidence="10">Lacks conserved residue(s) required for the propagation of feature annotation.</text>
</comment>
<keyword evidence="4 10" id="KW-0812">Transmembrane</keyword>
<evidence type="ECO:0000256" key="4">
    <source>
        <dbReference type="ARBA" id="ARBA00022692"/>
    </source>
</evidence>
<keyword evidence="12" id="KW-1185">Reference proteome</keyword>
<proteinExistence type="inferred from homology"/>
<evidence type="ECO:0000256" key="1">
    <source>
        <dbReference type="ARBA" id="ARBA00004651"/>
    </source>
</evidence>
<dbReference type="Proteomes" id="UP000078542">
    <property type="component" value="Unassembled WGS sequence"/>
</dbReference>
<dbReference type="GO" id="GO:0007165">
    <property type="term" value="P:signal transduction"/>
    <property type="evidence" value="ECO:0007669"/>
    <property type="project" value="UniProtKB-KW"/>
</dbReference>
<keyword evidence="5 10" id="KW-0552">Olfaction</keyword>
<dbReference type="STRING" id="456900.A0A151IEC5"/>
<dbReference type="PANTHER" id="PTHR21137:SF35">
    <property type="entry name" value="ODORANT RECEPTOR 19A-RELATED"/>
    <property type="match status" value="1"/>
</dbReference>
<keyword evidence="3 10" id="KW-0716">Sensory transduction</keyword>
<keyword evidence="9 10" id="KW-0807">Transducer</keyword>
<comment type="similarity">
    <text evidence="10">Belongs to the insect chemoreceptor superfamily. Heteromeric odorant receptor channel (TC 1.A.69) family.</text>
</comment>
<organism evidence="11 12">
    <name type="scientific">Cyphomyrmex costatus</name>
    <dbReference type="NCBI Taxonomy" id="456900"/>
    <lineage>
        <taxon>Eukaryota</taxon>
        <taxon>Metazoa</taxon>
        <taxon>Ecdysozoa</taxon>
        <taxon>Arthropoda</taxon>
        <taxon>Hexapoda</taxon>
        <taxon>Insecta</taxon>
        <taxon>Pterygota</taxon>
        <taxon>Neoptera</taxon>
        <taxon>Endopterygota</taxon>
        <taxon>Hymenoptera</taxon>
        <taxon>Apocrita</taxon>
        <taxon>Aculeata</taxon>
        <taxon>Formicoidea</taxon>
        <taxon>Formicidae</taxon>
        <taxon>Myrmicinae</taxon>
        <taxon>Cyphomyrmex</taxon>
    </lineage>
</organism>
<feature type="transmembrane region" description="Helical" evidence="10">
    <location>
        <begin position="68"/>
        <end position="85"/>
    </location>
</feature>
<feature type="transmembrane region" description="Helical" evidence="10">
    <location>
        <begin position="266"/>
        <end position="288"/>
    </location>
</feature>
<sequence length="347" mass="39906">MDFENANFLNSLVNMISGNFLPIGNSRISVIWHIYSAAVWLIELIHTIALTVGIILSPKEKSLKDGTIAVVITLEASFMLTRLYLRKKLMEELIEKMNDILQSADEIMEDIVKSAIKPITMPFIIYGVTGVVTVAIWTVQPILLVFEKSTFYYVDYNLPTAFNSEPFSSRVLIFTTIIMTIGSSYLFLKKFGVDVYMMHLVLMLTAQYRYTAIKLTVLFRDLQNCHDEAQKGHSSMEDRWTERELRRLCHHQNIVLNMSFILKKLLSVNFSILYINNVFRFCFIGILLSASTEITDKAFDEGWYQYGTSMKRTFMLLIMSNCLECRIAAIGKFNLSLPSFMTVKFIN</sequence>
<dbReference type="PANTHER" id="PTHR21137">
    <property type="entry name" value="ODORANT RECEPTOR"/>
    <property type="match status" value="1"/>
</dbReference>
<protein>
    <recommendedName>
        <fullName evidence="10">Odorant receptor</fullName>
    </recommendedName>
</protein>
<dbReference type="AlphaFoldDB" id="A0A151IEC5"/>
<evidence type="ECO:0000256" key="7">
    <source>
        <dbReference type="ARBA" id="ARBA00023136"/>
    </source>
</evidence>
<evidence type="ECO:0000256" key="9">
    <source>
        <dbReference type="ARBA" id="ARBA00023224"/>
    </source>
</evidence>